<dbReference type="EMBL" id="OZ075134">
    <property type="protein sequence ID" value="CAL4991857.1"/>
    <property type="molecule type" value="Genomic_DNA"/>
</dbReference>
<feature type="domain" description="F-box" evidence="2">
    <location>
        <begin position="16"/>
        <end position="66"/>
    </location>
</feature>
<evidence type="ECO:0000259" key="2">
    <source>
        <dbReference type="PROSITE" id="PS50181"/>
    </source>
</evidence>
<feature type="compositionally biased region" description="Low complexity" evidence="1">
    <location>
        <begin position="130"/>
        <end position="141"/>
    </location>
</feature>
<reference evidence="4" key="1">
    <citation type="submission" date="2024-06" db="EMBL/GenBank/DDBJ databases">
        <authorList>
            <person name="Ryan C."/>
        </authorList>
    </citation>
    <scope>NUCLEOTIDE SEQUENCE [LARGE SCALE GENOMIC DNA]</scope>
</reference>
<dbReference type="InterPro" id="IPR053197">
    <property type="entry name" value="F-box_SCFL_complex_component"/>
</dbReference>
<reference evidence="3 4" key="2">
    <citation type="submission" date="2024-10" db="EMBL/GenBank/DDBJ databases">
        <authorList>
            <person name="Ryan C."/>
        </authorList>
    </citation>
    <scope>NUCLEOTIDE SEQUENCE [LARGE SCALE GENOMIC DNA]</scope>
</reference>
<dbReference type="SUPFAM" id="SSF81383">
    <property type="entry name" value="F-box domain"/>
    <property type="match status" value="1"/>
</dbReference>
<protein>
    <recommendedName>
        <fullName evidence="2">F-box domain-containing protein</fullName>
    </recommendedName>
</protein>
<dbReference type="InterPro" id="IPR036047">
    <property type="entry name" value="F-box-like_dom_sf"/>
</dbReference>
<dbReference type="Gene3D" id="1.20.1280.50">
    <property type="match status" value="1"/>
</dbReference>
<dbReference type="PANTHER" id="PTHR34223">
    <property type="entry name" value="OS11G0201299 PROTEIN"/>
    <property type="match status" value="1"/>
</dbReference>
<dbReference type="InterPro" id="IPR001810">
    <property type="entry name" value="F-box_dom"/>
</dbReference>
<dbReference type="AlphaFoldDB" id="A0ABC9B580"/>
<gene>
    <name evidence="3" type="ORF">URODEC1_LOCUS60841</name>
</gene>
<dbReference type="PANTHER" id="PTHR34223:SF27">
    <property type="entry name" value="F-BOX DOMAIN-CONTAINING PROTEIN"/>
    <property type="match status" value="1"/>
</dbReference>
<dbReference type="FunFam" id="1.20.1280.50:FF:000063">
    <property type="entry name" value="F-box domain containing protein, expressed"/>
    <property type="match status" value="1"/>
</dbReference>
<dbReference type="PROSITE" id="PS50181">
    <property type="entry name" value="FBOX"/>
    <property type="match status" value="1"/>
</dbReference>
<evidence type="ECO:0000313" key="4">
    <source>
        <dbReference type="Proteomes" id="UP001497457"/>
    </source>
</evidence>
<dbReference type="CDD" id="cd22160">
    <property type="entry name" value="F-box_AtFBL13-like"/>
    <property type="match status" value="1"/>
</dbReference>
<feature type="region of interest" description="Disordered" evidence="1">
    <location>
        <begin position="75"/>
        <end position="155"/>
    </location>
</feature>
<dbReference type="SMART" id="SM00256">
    <property type="entry name" value="FBOX"/>
    <property type="match status" value="1"/>
</dbReference>
<evidence type="ECO:0000256" key="1">
    <source>
        <dbReference type="SAM" id="MobiDB-lite"/>
    </source>
</evidence>
<accession>A0ABC9B580</accession>
<dbReference type="SUPFAM" id="SSF52047">
    <property type="entry name" value="RNI-like"/>
    <property type="match status" value="1"/>
</dbReference>
<dbReference type="Proteomes" id="UP001497457">
    <property type="component" value="Chromosome 24b"/>
</dbReference>
<proteinExistence type="predicted"/>
<dbReference type="InterPro" id="IPR053781">
    <property type="entry name" value="F-box_AtFBL13-like"/>
</dbReference>
<keyword evidence="4" id="KW-1185">Reference proteome</keyword>
<name>A0ABC9B580_9POAL</name>
<evidence type="ECO:0000313" key="3">
    <source>
        <dbReference type="EMBL" id="CAL4991857.1"/>
    </source>
</evidence>
<organism evidence="3 4">
    <name type="scientific">Urochloa decumbens</name>
    <dbReference type="NCBI Taxonomy" id="240449"/>
    <lineage>
        <taxon>Eukaryota</taxon>
        <taxon>Viridiplantae</taxon>
        <taxon>Streptophyta</taxon>
        <taxon>Embryophyta</taxon>
        <taxon>Tracheophyta</taxon>
        <taxon>Spermatophyta</taxon>
        <taxon>Magnoliopsida</taxon>
        <taxon>Liliopsida</taxon>
        <taxon>Poales</taxon>
        <taxon>Poaceae</taxon>
        <taxon>PACMAD clade</taxon>
        <taxon>Panicoideae</taxon>
        <taxon>Panicodae</taxon>
        <taxon>Paniceae</taxon>
        <taxon>Melinidinae</taxon>
        <taxon>Urochloa</taxon>
    </lineage>
</organism>
<dbReference type="Pfam" id="PF00646">
    <property type="entry name" value="F-box"/>
    <property type="match status" value="1"/>
</dbReference>
<sequence>MASKRTHARHGGGGPPDRLSALPDCLLHSIMSFLKARQAVQTCVLSRRWRHLWRSVPCLDIDFDEFIRADVAAAPDFDDSNNAGSGGGNGIGILIPDHGNDGSSDSDDSSESEDSSDPEDYDNSESDIDSSSSSSSSSSASGRRRRRPNHMDKGKKREWEGFEDFTVNLLHHCNIAQLDSFRLHISRGTTPRFGDSHVEGWLRRAMKHCIPDPAPRRNGLMSSGWLLKRLHLCYVPLDDRFKEHVRSVCHSLEDLELKDCKCDIQSITSHSLKTLVLKRCRWNNLEEITSPKLKTLVIVSGSNVSFRPVVILAPAVAYLHLAVNVRRFCGGISMNEMPSLA</sequence>
<feature type="compositionally biased region" description="Acidic residues" evidence="1">
    <location>
        <begin position="104"/>
        <end position="128"/>
    </location>
</feature>